<organism evidence="1 2">
    <name type="scientific">Winogradskyella wandonensis</name>
    <dbReference type="NCBI Taxonomy" id="1442586"/>
    <lineage>
        <taxon>Bacteria</taxon>
        <taxon>Pseudomonadati</taxon>
        <taxon>Bacteroidota</taxon>
        <taxon>Flavobacteriia</taxon>
        <taxon>Flavobacteriales</taxon>
        <taxon>Flavobacteriaceae</taxon>
        <taxon>Winogradskyella</taxon>
    </lineage>
</organism>
<evidence type="ECO:0000313" key="2">
    <source>
        <dbReference type="Proteomes" id="UP000295714"/>
    </source>
</evidence>
<dbReference type="AlphaFoldDB" id="A0A4R1KQB6"/>
<evidence type="ECO:0000313" key="1">
    <source>
        <dbReference type="EMBL" id="TCK67246.1"/>
    </source>
</evidence>
<dbReference type="Proteomes" id="UP000295714">
    <property type="component" value="Unassembled WGS sequence"/>
</dbReference>
<comment type="caution">
    <text evidence="1">The sequence shown here is derived from an EMBL/GenBank/DDBJ whole genome shotgun (WGS) entry which is preliminary data.</text>
</comment>
<sequence length="187" mass="21605">MFWLVIAVLGLLIAWLFNDKHNRAIKTDRIIKKLRKDNYDTKKAYLSLLEKYLKTQQNVDLGIIAELEKLKTSIDTLDFTVHIELETVISNLNEGRTTEAVRVLAKVVENKLKEKANKDESFKGKPMLHNLLEHAKKCSWITLRQFENAMLLKVIRNKESHDLAVQEETKTLGLTIFSGIDLIYALK</sequence>
<dbReference type="EMBL" id="SMGI01000002">
    <property type="protein sequence ID" value="TCK67246.1"/>
    <property type="molecule type" value="Genomic_DNA"/>
</dbReference>
<accession>A0A4R1KQB6</accession>
<protein>
    <recommendedName>
        <fullName evidence="3">DUF4145 domain-containing protein</fullName>
    </recommendedName>
</protein>
<evidence type="ECO:0008006" key="3">
    <source>
        <dbReference type="Google" id="ProtNLM"/>
    </source>
</evidence>
<gene>
    <name evidence="1" type="ORF">DFQ05_1019</name>
</gene>
<name>A0A4R1KQB6_9FLAO</name>
<keyword evidence="2" id="KW-1185">Reference proteome</keyword>
<proteinExistence type="predicted"/>
<reference evidence="1 2" key="1">
    <citation type="journal article" date="2015" name="Stand. Genomic Sci.">
        <title>Genomic Encyclopedia of Bacterial and Archaeal Type Strains, Phase III: the genomes of soil and plant-associated and newly described type strains.</title>
        <authorList>
            <person name="Whitman W.B."/>
            <person name="Woyke T."/>
            <person name="Klenk H.P."/>
            <person name="Zhou Y."/>
            <person name="Lilburn T.G."/>
            <person name="Beck B.J."/>
            <person name="De Vos P."/>
            <person name="Vandamme P."/>
            <person name="Eisen J.A."/>
            <person name="Garrity G."/>
            <person name="Hugenholtz P."/>
            <person name="Kyrpides N.C."/>
        </authorList>
    </citation>
    <scope>NUCLEOTIDE SEQUENCE [LARGE SCALE GENOMIC DNA]</scope>
    <source>
        <strain evidence="1 2">CECT 8445</strain>
    </source>
</reference>